<dbReference type="Gene3D" id="3.40.50.10050">
    <property type="entry name" value="Translation initiation factor IF- 2, domain 3"/>
    <property type="match status" value="1"/>
</dbReference>
<keyword evidence="5 8" id="KW-0648">Protein biosynthesis</keyword>
<dbReference type="InterPro" id="IPR036925">
    <property type="entry name" value="TIF_IF2_dom3_sf"/>
</dbReference>
<name>A0A6M1RPN3_9BACT</name>
<evidence type="ECO:0000256" key="3">
    <source>
        <dbReference type="ARBA" id="ARBA00022540"/>
    </source>
</evidence>
<proteinExistence type="inferred from homology"/>
<keyword evidence="4 8" id="KW-0547">Nucleotide-binding</keyword>
<keyword evidence="8" id="KW-0963">Cytoplasm</keyword>
<feature type="compositionally biased region" description="Low complexity" evidence="11">
    <location>
        <begin position="215"/>
        <end position="228"/>
    </location>
</feature>
<feature type="binding site" evidence="8">
    <location>
        <begin position="563"/>
        <end position="567"/>
    </location>
    <ligand>
        <name>GTP</name>
        <dbReference type="ChEBI" id="CHEBI:37565"/>
    </ligand>
</feature>
<feature type="compositionally biased region" description="Basic and acidic residues" evidence="11">
    <location>
        <begin position="486"/>
        <end position="501"/>
    </location>
</feature>
<dbReference type="Pfam" id="PF11987">
    <property type="entry name" value="IF-2"/>
    <property type="match status" value="1"/>
</dbReference>
<feature type="compositionally biased region" description="Low complexity" evidence="11">
    <location>
        <begin position="261"/>
        <end position="270"/>
    </location>
</feature>
<comment type="caution">
    <text evidence="13">The sequence shown here is derived from an EMBL/GenBank/DDBJ whole genome shotgun (WGS) entry which is preliminary data.</text>
</comment>
<evidence type="ECO:0000256" key="5">
    <source>
        <dbReference type="ARBA" id="ARBA00022917"/>
    </source>
</evidence>
<comment type="function">
    <text evidence="7 8 9">One of the essential components for the initiation of protein synthesis. Protects formylmethionyl-tRNA from spontaneous hydrolysis and promotes its binding to the 30S ribosomal subunits. Also involved in the hydrolysis of GTP during the formation of the 70S ribosomal complex.</text>
</comment>
<dbReference type="EMBL" id="JAAKYA010000053">
    <property type="protein sequence ID" value="NGO39489.1"/>
    <property type="molecule type" value="Genomic_DNA"/>
</dbReference>
<dbReference type="InterPro" id="IPR023115">
    <property type="entry name" value="TIF_IF2_dom3"/>
</dbReference>
<feature type="compositionally biased region" description="Basic and acidic residues" evidence="11">
    <location>
        <begin position="88"/>
        <end position="101"/>
    </location>
</feature>
<dbReference type="GO" id="GO:0005737">
    <property type="term" value="C:cytoplasm"/>
    <property type="evidence" value="ECO:0007669"/>
    <property type="project" value="UniProtKB-SubCell"/>
</dbReference>
<keyword evidence="6 8" id="KW-0342">GTP-binding</keyword>
<dbReference type="InterPro" id="IPR000178">
    <property type="entry name" value="TF_IF2_bacterial-like"/>
</dbReference>
<reference evidence="13 14" key="1">
    <citation type="submission" date="2020-02" db="EMBL/GenBank/DDBJ databases">
        <title>Draft genome sequence of Limisphaera ngatamarikiensis NGM72.4T, a thermophilic Verrucomicrobia grouped in subdivision 3.</title>
        <authorList>
            <person name="Carere C.R."/>
            <person name="Steen J."/>
            <person name="Hugenholtz P."/>
            <person name="Stott M.B."/>
        </authorList>
    </citation>
    <scope>NUCLEOTIDE SEQUENCE [LARGE SCALE GENOMIC DNA]</scope>
    <source>
        <strain evidence="13 14">NGM72.4</strain>
    </source>
</reference>
<accession>A0A6M1RPN3</accession>
<evidence type="ECO:0000256" key="1">
    <source>
        <dbReference type="ARBA" id="ARBA00007733"/>
    </source>
</evidence>
<evidence type="ECO:0000256" key="9">
    <source>
        <dbReference type="RuleBase" id="RU000644"/>
    </source>
</evidence>
<feature type="compositionally biased region" description="Low complexity" evidence="11">
    <location>
        <begin position="102"/>
        <end position="118"/>
    </location>
</feature>
<dbReference type="Pfam" id="PF04760">
    <property type="entry name" value="IF2_N"/>
    <property type="match status" value="1"/>
</dbReference>
<dbReference type="CDD" id="cd03702">
    <property type="entry name" value="IF2_mtIF2_II"/>
    <property type="match status" value="1"/>
</dbReference>
<dbReference type="SUPFAM" id="SSF52156">
    <property type="entry name" value="Initiation factor IF2/eIF5b, domain 3"/>
    <property type="match status" value="1"/>
</dbReference>
<comment type="similarity">
    <text evidence="1 8 9">Belongs to the TRAFAC class translation factor GTPase superfamily. Classic translation factor GTPase family. IF-2 subfamily.</text>
</comment>
<dbReference type="InterPro" id="IPR006847">
    <property type="entry name" value="IF2_N"/>
</dbReference>
<dbReference type="SUPFAM" id="SSF52540">
    <property type="entry name" value="P-loop containing nucleoside triphosphate hydrolases"/>
    <property type="match status" value="1"/>
</dbReference>
<dbReference type="InterPro" id="IPR044145">
    <property type="entry name" value="IF2_II"/>
</dbReference>
<dbReference type="PANTHER" id="PTHR43381">
    <property type="entry name" value="TRANSLATION INITIATION FACTOR IF-2-RELATED"/>
    <property type="match status" value="1"/>
</dbReference>
<feature type="compositionally biased region" description="Pro residues" evidence="11">
    <location>
        <begin position="287"/>
        <end position="302"/>
    </location>
</feature>
<dbReference type="Gene3D" id="2.40.30.10">
    <property type="entry name" value="Translation factors"/>
    <property type="match status" value="2"/>
</dbReference>
<dbReference type="Proteomes" id="UP000477311">
    <property type="component" value="Unassembled WGS sequence"/>
</dbReference>
<keyword evidence="14" id="KW-1185">Reference proteome</keyword>
<dbReference type="InterPro" id="IPR015760">
    <property type="entry name" value="TIF_IF2"/>
</dbReference>
<feature type="compositionally biased region" description="Low complexity" evidence="11">
    <location>
        <begin position="139"/>
        <end position="178"/>
    </location>
</feature>
<sequence length="1006" mass="105929">MPVRIYEISRRLGLDNKEVLAKAKELGLTGVRAASSTLDKITAEYFESELRKIFADRIAARQLAEAEAAARAAAAAATAVEEPPAVEARPEELTAPTEKEATSGPAATPAEEPTVAQPASPPTAEPVTTAPPAEPVPAPQEVAPSTEPVAQVPAAPPATAQIPEQPAPAATPAVAQEASVVPSGTAPESTKPGAEPTSPASGEAVSAEARAPEQTVAEPAPVPTTTAPTVPPSPQVETQPGPSAPQPEGAVSAPATPAPATPVQQVTAKPSAPPQAPPPAASTAPAPSAPPPPQTPPAPPKPKVGDKIGFIPLPPRPQSKTGPKPPQAPAKPAPTAPPKGQPQPVKPQPGKATPVRPAVAPAARGPEKPAPTATIRVVAPAARDDKTTVQAQPKTTPASRLTKVEVPPNAPVISLKPPITVRALAEKLNQKAFKIIADLMDLGVFANVNQTMDPDCARAICAKYGYRFELEKRERHAQVPAAPPRKKAELDPTDRPEDLRPRPPVVTVMGHVDHGKTTLLDAIRKSNVAAKEVGGITQHIGAYTISFPHPERKGELAQITFLDTPGHAAFSAMRARGANVTDIVVLVVAADDGVMPQTIEALNHARAAGVPIIVAINKMDHPAANPLKVRQQLQEQGLIPDDWGGDTIFVELSALTKKGVDKLLEMILLQADLLELKANPNRPAVGNIIESGISPGGPTVTALVRKGTLRVGDALLCGPYYGKVRALINEDGERLKEAGPSVAVKVLGLNGVPEPGSEFTVVEDERKAREIAEQRQEALRTRAAETRAKVTLENLFQVLDAQQAKVLKVVVKADTQGSVEAIVDALKKIDSEKVKLEIIHSAVGTITESDILLASASNAVVIGFHTRVDTGAQELAKREGVQIKLYSIIYELIDQVREAMAGLLEPITREVVLGTAEVKQIFPLSKGPPVAGCMVLQGRMTRGRVRVRRRKDIIYEGNIQSIRRFQDEVTEVRAGLECGIRLDGFGDFQVGDVLECYTVEKVAQTL</sequence>
<dbReference type="InterPro" id="IPR009000">
    <property type="entry name" value="Transl_B-barrel_sf"/>
</dbReference>
<organism evidence="13 14">
    <name type="scientific">Limisphaera ngatamarikiensis</name>
    <dbReference type="NCBI Taxonomy" id="1324935"/>
    <lineage>
        <taxon>Bacteria</taxon>
        <taxon>Pseudomonadati</taxon>
        <taxon>Verrucomicrobiota</taxon>
        <taxon>Verrucomicrobiia</taxon>
        <taxon>Limisphaerales</taxon>
        <taxon>Limisphaeraceae</taxon>
        <taxon>Limisphaera</taxon>
    </lineage>
</organism>
<dbReference type="FunFam" id="3.40.50.300:FF:000019">
    <property type="entry name" value="Translation initiation factor IF-2"/>
    <property type="match status" value="1"/>
</dbReference>
<dbReference type="GO" id="GO:0003924">
    <property type="term" value="F:GTPase activity"/>
    <property type="evidence" value="ECO:0007669"/>
    <property type="project" value="UniProtKB-UniRule"/>
</dbReference>
<dbReference type="Gene3D" id="1.10.10.2480">
    <property type="match status" value="1"/>
</dbReference>
<dbReference type="HAMAP" id="MF_00100_B">
    <property type="entry name" value="IF_2_B"/>
    <property type="match status" value="1"/>
</dbReference>
<feature type="domain" description="Tr-type G" evidence="12">
    <location>
        <begin position="501"/>
        <end position="677"/>
    </location>
</feature>
<dbReference type="PANTHER" id="PTHR43381:SF4">
    <property type="entry name" value="EUKARYOTIC TRANSLATION INITIATION FACTOR 5B"/>
    <property type="match status" value="1"/>
</dbReference>
<evidence type="ECO:0000256" key="7">
    <source>
        <dbReference type="ARBA" id="ARBA00025162"/>
    </source>
</evidence>
<gene>
    <name evidence="8 13" type="primary">infB</name>
    <name evidence="13" type="ORF">G4L39_08785</name>
</gene>
<dbReference type="PRINTS" id="PR00315">
    <property type="entry name" value="ELONGATNFCT"/>
</dbReference>
<feature type="region of interest" description="Disordered" evidence="11">
    <location>
        <begin position="474"/>
        <end position="504"/>
    </location>
</feature>
<evidence type="ECO:0000313" key="13">
    <source>
        <dbReference type="EMBL" id="NGO39489.1"/>
    </source>
</evidence>
<keyword evidence="3 8" id="KW-0396">Initiation factor</keyword>
<evidence type="ECO:0000256" key="11">
    <source>
        <dbReference type="SAM" id="MobiDB-lite"/>
    </source>
</evidence>
<dbReference type="InterPro" id="IPR027417">
    <property type="entry name" value="P-loop_NTPase"/>
</dbReference>
<dbReference type="NCBIfam" id="TIGR00231">
    <property type="entry name" value="small_GTP"/>
    <property type="match status" value="1"/>
</dbReference>
<dbReference type="Pfam" id="PF00009">
    <property type="entry name" value="GTP_EFTU"/>
    <property type="match status" value="1"/>
</dbReference>
<comment type="caution">
    <text evidence="8">Lacks conserved residue(s) required for the propagation of feature annotation.</text>
</comment>
<dbReference type="CDD" id="cd01887">
    <property type="entry name" value="IF2_eIF5B"/>
    <property type="match status" value="1"/>
</dbReference>
<evidence type="ECO:0000256" key="2">
    <source>
        <dbReference type="ARBA" id="ARBA00020675"/>
    </source>
</evidence>
<dbReference type="GO" id="GO:0003743">
    <property type="term" value="F:translation initiation factor activity"/>
    <property type="evidence" value="ECO:0007669"/>
    <property type="project" value="UniProtKB-UniRule"/>
</dbReference>
<dbReference type="SUPFAM" id="SSF50447">
    <property type="entry name" value="Translation proteins"/>
    <property type="match status" value="2"/>
</dbReference>
<evidence type="ECO:0000313" key="14">
    <source>
        <dbReference type="Proteomes" id="UP000477311"/>
    </source>
</evidence>
<dbReference type="FunFam" id="2.40.30.10:FF:000054">
    <property type="entry name" value="Translation initiation factor IF-2"/>
    <property type="match status" value="1"/>
</dbReference>
<dbReference type="Gene3D" id="3.40.50.300">
    <property type="entry name" value="P-loop containing nucleotide triphosphate hydrolases"/>
    <property type="match status" value="1"/>
</dbReference>
<evidence type="ECO:0000256" key="8">
    <source>
        <dbReference type="HAMAP-Rule" id="MF_00100"/>
    </source>
</evidence>
<feature type="binding site" evidence="8">
    <location>
        <begin position="510"/>
        <end position="517"/>
    </location>
    <ligand>
        <name>GTP</name>
        <dbReference type="ChEBI" id="CHEBI:37565"/>
    </ligand>
</feature>
<dbReference type="AlphaFoldDB" id="A0A6M1RPN3"/>
<dbReference type="NCBIfam" id="TIGR00487">
    <property type="entry name" value="IF-2"/>
    <property type="match status" value="1"/>
</dbReference>
<keyword evidence="10" id="KW-0175">Coiled coil</keyword>
<evidence type="ECO:0000259" key="12">
    <source>
        <dbReference type="PROSITE" id="PS51722"/>
    </source>
</evidence>
<dbReference type="FunFam" id="2.40.30.10:FF:000008">
    <property type="entry name" value="Translation initiation factor IF-2"/>
    <property type="match status" value="1"/>
</dbReference>
<dbReference type="PROSITE" id="PS51722">
    <property type="entry name" value="G_TR_2"/>
    <property type="match status" value="1"/>
</dbReference>
<dbReference type="InterPro" id="IPR005225">
    <property type="entry name" value="Small_GTP-bd"/>
</dbReference>
<dbReference type="GO" id="GO:0005525">
    <property type="term" value="F:GTP binding"/>
    <property type="evidence" value="ECO:0007669"/>
    <property type="project" value="UniProtKB-KW"/>
</dbReference>
<feature type="compositionally biased region" description="Pro residues" evidence="11">
    <location>
        <begin position="312"/>
        <end position="347"/>
    </location>
</feature>
<evidence type="ECO:0000256" key="10">
    <source>
        <dbReference type="SAM" id="Coils"/>
    </source>
</evidence>
<dbReference type="CDD" id="cd03692">
    <property type="entry name" value="mtIF2_IVc"/>
    <property type="match status" value="1"/>
</dbReference>
<comment type="subcellular location">
    <subcellularLocation>
        <location evidence="8">Cytoplasm</location>
    </subcellularLocation>
</comment>
<feature type="coiled-coil region" evidence="10">
    <location>
        <begin position="762"/>
        <end position="789"/>
    </location>
</feature>
<evidence type="ECO:0000256" key="4">
    <source>
        <dbReference type="ARBA" id="ARBA00022741"/>
    </source>
</evidence>
<feature type="binding site" evidence="8">
    <location>
        <begin position="617"/>
        <end position="620"/>
    </location>
    <ligand>
        <name>GTP</name>
        <dbReference type="ChEBI" id="CHEBI:37565"/>
    </ligand>
</feature>
<dbReference type="Pfam" id="PF22042">
    <property type="entry name" value="EF-G_D2"/>
    <property type="match status" value="1"/>
</dbReference>
<protein>
    <recommendedName>
        <fullName evidence="2 8">Translation initiation factor IF-2</fullName>
    </recommendedName>
</protein>
<evidence type="ECO:0000256" key="6">
    <source>
        <dbReference type="ARBA" id="ARBA00023134"/>
    </source>
</evidence>
<feature type="compositionally biased region" description="Low complexity" evidence="11">
    <location>
        <begin position="348"/>
        <end position="364"/>
    </location>
</feature>
<feature type="compositionally biased region" description="Pro residues" evidence="11">
    <location>
        <begin position="271"/>
        <end position="280"/>
    </location>
</feature>
<feature type="region of interest" description="Disordered" evidence="11">
    <location>
        <begin position="80"/>
        <end position="370"/>
    </location>
</feature>
<dbReference type="FunFam" id="3.40.50.10050:FF:000001">
    <property type="entry name" value="Translation initiation factor IF-2"/>
    <property type="match status" value="1"/>
</dbReference>
<dbReference type="InterPro" id="IPR053905">
    <property type="entry name" value="EF-G-like_DII"/>
</dbReference>
<dbReference type="InterPro" id="IPR000795">
    <property type="entry name" value="T_Tr_GTP-bd_dom"/>
</dbReference>